<dbReference type="InterPro" id="IPR001849">
    <property type="entry name" value="PH_domain"/>
</dbReference>
<name>A0A5C6MUG8_9TELE</name>
<sequence length="1146" mass="128597">SCLRPRHMDITMNSISTTAHADEDDEDDEDYNNNKDGRGGQWDGSHYWEAADDNRGVSEVTSSVSGDVISGVWTYEWSLVHSPGLDLIPVTLSYSPGGGDLDSLQLPQSLSMHPEDFSVGPTHLDAPHRFSQSSRMDDQRARCRRVSESRGHREHHSGYYSPERRGDGERQSPESNNRPYRYYERGHPLPSNYVPEPKACVPYRNVNLGVPSQRRNTDTYMLETWRSDSPERYTYHSNFRRGPQSQRNSPTRHSSLSPDRFRTAKPPVGSQRRVSLSRCQARSHASSRGSSQLPSYAPSPNASGRSSPARRRGSIASRAASPTRCTPSRRQLQKEHEAPRRSHRASRSESQLSNKHSLDSEKLYKNLESISRRGSTVISRNSFEGSKGSPPSRGRNTFSCNSGDMSPSRNCYSPNSQTPQGDLIDHRLSPSQRSWKGSAYSLLSPPPSHYSSTSRRGGETPLHVASLSPAAMTGSDKDPEWNTGPRVDRSGSNMRRGMDSLLISEPKKTTEDLEEVGMTIDDYVILADIPKIQLESEEELPGLRWRNQSPSPCRDQKLRTYSVHPLTCYEGTKKNSTPTGQGLNQKRGGGAESEAETEGRNIGRVKTDSGLEESQPHPDMRRVQIIKVGHTELRGWRREVLLTSDRHSRTQKRPSSFSLSCDSKGWMSRLDEHGKWRKHWFVLCDTWLRFYRDSDAEELDDLDGEIDLASCVNVSECDVEKNYGVQIQTKRTVFTLSAMTSRIQRNWVKLLKQAIQNNVHQSESSNEKEIPLYGRVSPCQPPARFTCQDSGCEPATCTATNPHQADPLGTAVGGSEGRVCPTSHREEGEGWDREQAKRLEERNRWFEKGVPISEMGSRWDSMELKSGSVPVPVIDPVDSEVSMKWTELERLSFRDMSAQSLIGAQVYRPSTLQQSPSHVGSQTSLSSQEVRVSEPDKSTMQGDVFPKHGTQAVQTSTAETSEMEHISQDLPLRNITKSVKSESTAMVTMMDSPCGPGAPCRAKLEAMEIAHRRALQELQEEHERELRELEEEKDRLMQVEIRSAEQAMEALRAAHKEELGRARRLGGGTDQVDASHGGLVPHADTVHGELGVLSEQSAQKCLQLSSSQQNSQSRETMAGCKQRELEQLRRENQAHLKLNTRRRYVH</sequence>
<evidence type="ECO:0000259" key="3">
    <source>
        <dbReference type="PROSITE" id="PS50003"/>
    </source>
</evidence>
<dbReference type="PANTHER" id="PTHR17271">
    <property type="entry name" value="PLECKSTRIN HOMOLOGY PH DOMAIN-CONTAINING PROTEIN"/>
    <property type="match status" value="1"/>
</dbReference>
<feature type="region of interest" description="Disordered" evidence="2">
    <location>
        <begin position="378"/>
        <end position="496"/>
    </location>
</feature>
<feature type="compositionally biased region" description="Basic and acidic residues" evidence="2">
    <location>
        <begin position="823"/>
        <end position="832"/>
    </location>
</feature>
<feature type="region of interest" description="Disordered" evidence="2">
    <location>
        <begin position="112"/>
        <end position="195"/>
    </location>
</feature>
<proteinExistence type="predicted"/>
<feature type="compositionally biased region" description="Basic and acidic residues" evidence="2">
    <location>
        <begin position="135"/>
        <end position="151"/>
    </location>
</feature>
<accession>A0A5C6MUG8</accession>
<evidence type="ECO:0000313" key="4">
    <source>
        <dbReference type="EMBL" id="TWW58495.1"/>
    </source>
</evidence>
<feature type="compositionally biased region" description="Acidic residues" evidence="2">
    <location>
        <begin position="22"/>
        <end position="31"/>
    </location>
</feature>
<feature type="compositionally biased region" description="Polar residues" evidence="2">
    <location>
        <begin position="394"/>
        <end position="420"/>
    </location>
</feature>
<protein>
    <submittedName>
        <fullName evidence="4">TRIO and F-actin-binding protein</fullName>
    </submittedName>
</protein>
<feature type="compositionally biased region" description="Low complexity" evidence="2">
    <location>
        <begin position="298"/>
        <end position="307"/>
    </location>
</feature>
<feature type="compositionally biased region" description="Polar residues" evidence="2">
    <location>
        <begin position="574"/>
        <end position="584"/>
    </location>
</feature>
<feature type="region of interest" description="Disordered" evidence="2">
    <location>
        <begin position="808"/>
        <end position="832"/>
    </location>
</feature>
<dbReference type="AlphaFoldDB" id="A0A5C6MUG8"/>
<evidence type="ECO:0000256" key="1">
    <source>
        <dbReference type="SAM" id="Coils"/>
    </source>
</evidence>
<dbReference type="InterPro" id="IPR011993">
    <property type="entry name" value="PH-like_dom_sf"/>
</dbReference>
<dbReference type="PROSITE" id="PS50003">
    <property type="entry name" value="PH_DOMAIN"/>
    <property type="match status" value="1"/>
</dbReference>
<feature type="region of interest" description="Disordered" evidence="2">
    <location>
        <begin position="569"/>
        <end position="619"/>
    </location>
</feature>
<feature type="region of interest" description="Disordered" evidence="2">
    <location>
        <begin position="233"/>
        <end position="363"/>
    </location>
</feature>
<dbReference type="Gene3D" id="2.30.29.30">
    <property type="entry name" value="Pleckstrin-homology domain (PH domain)/Phosphotyrosine-binding domain (PTB)"/>
    <property type="match status" value="1"/>
</dbReference>
<dbReference type="PANTHER" id="PTHR17271:SF14">
    <property type="entry name" value="TRIO AND F-ACTIN-BINDING PROTEIN-LIKE ISOFORM X1"/>
    <property type="match status" value="1"/>
</dbReference>
<dbReference type="EMBL" id="RHFK02000019">
    <property type="protein sequence ID" value="TWW58495.1"/>
    <property type="molecule type" value="Genomic_DNA"/>
</dbReference>
<organism evidence="4 5">
    <name type="scientific">Takifugu flavidus</name>
    <name type="common">sansaifugu</name>
    <dbReference type="NCBI Taxonomy" id="433684"/>
    <lineage>
        <taxon>Eukaryota</taxon>
        <taxon>Metazoa</taxon>
        <taxon>Chordata</taxon>
        <taxon>Craniata</taxon>
        <taxon>Vertebrata</taxon>
        <taxon>Euteleostomi</taxon>
        <taxon>Actinopterygii</taxon>
        <taxon>Neopterygii</taxon>
        <taxon>Teleostei</taxon>
        <taxon>Neoteleostei</taxon>
        <taxon>Acanthomorphata</taxon>
        <taxon>Eupercaria</taxon>
        <taxon>Tetraodontiformes</taxon>
        <taxon>Tetradontoidea</taxon>
        <taxon>Tetraodontidae</taxon>
        <taxon>Takifugu</taxon>
    </lineage>
</organism>
<comment type="caution">
    <text evidence="4">The sequence shown here is derived from an EMBL/GenBank/DDBJ whole genome shotgun (WGS) entry which is preliminary data.</text>
</comment>
<reference evidence="4 5" key="1">
    <citation type="submission" date="2019-04" db="EMBL/GenBank/DDBJ databases">
        <title>Chromosome genome assembly for Takifugu flavidus.</title>
        <authorList>
            <person name="Xiao S."/>
        </authorList>
    </citation>
    <scope>NUCLEOTIDE SEQUENCE [LARGE SCALE GENOMIC DNA]</scope>
    <source>
        <strain evidence="4">HTHZ2018</strain>
        <tissue evidence="4">Muscle</tissue>
    </source>
</reference>
<evidence type="ECO:0000256" key="2">
    <source>
        <dbReference type="SAM" id="MobiDB-lite"/>
    </source>
</evidence>
<gene>
    <name evidence="4" type="ORF">D4764_06G0000250</name>
</gene>
<feature type="compositionally biased region" description="Low complexity" evidence="2">
    <location>
        <begin position="438"/>
        <end position="454"/>
    </location>
</feature>
<feature type="compositionally biased region" description="Basic and acidic residues" evidence="2">
    <location>
        <begin position="597"/>
        <end position="619"/>
    </location>
</feature>
<keyword evidence="5" id="KW-1185">Reference proteome</keyword>
<dbReference type="Proteomes" id="UP000324091">
    <property type="component" value="Chromosome 6"/>
</dbReference>
<dbReference type="GO" id="GO:1900026">
    <property type="term" value="P:positive regulation of substrate adhesion-dependent cell spreading"/>
    <property type="evidence" value="ECO:0007669"/>
    <property type="project" value="TreeGrafter"/>
</dbReference>
<dbReference type="GO" id="GO:0051015">
    <property type="term" value="F:actin filament binding"/>
    <property type="evidence" value="ECO:0007669"/>
    <property type="project" value="TreeGrafter"/>
</dbReference>
<dbReference type="SMART" id="SM00233">
    <property type="entry name" value="PH"/>
    <property type="match status" value="1"/>
</dbReference>
<feature type="compositionally biased region" description="Polar residues" evidence="2">
    <location>
        <begin position="243"/>
        <end position="257"/>
    </location>
</feature>
<feature type="region of interest" description="Disordered" evidence="2">
    <location>
        <begin position="13"/>
        <end position="44"/>
    </location>
</feature>
<feature type="compositionally biased region" description="Basic and acidic residues" evidence="2">
    <location>
        <begin position="162"/>
        <end position="172"/>
    </location>
</feature>
<dbReference type="Pfam" id="PF00169">
    <property type="entry name" value="PH"/>
    <property type="match status" value="1"/>
</dbReference>
<feature type="compositionally biased region" description="Polar residues" evidence="2">
    <location>
        <begin position="272"/>
        <end position="294"/>
    </location>
</feature>
<evidence type="ECO:0000313" key="5">
    <source>
        <dbReference type="Proteomes" id="UP000324091"/>
    </source>
</evidence>
<dbReference type="InterPro" id="IPR052223">
    <property type="entry name" value="Actin_Cytoskeleton_Reg"/>
</dbReference>
<feature type="domain" description="PH" evidence="3">
    <location>
        <begin position="660"/>
        <end position="756"/>
    </location>
</feature>
<feature type="non-terminal residue" evidence="4">
    <location>
        <position position="1"/>
    </location>
</feature>
<feature type="region of interest" description="Disordered" evidence="2">
    <location>
        <begin position="909"/>
        <end position="930"/>
    </location>
</feature>
<dbReference type="GO" id="GO:0015629">
    <property type="term" value="C:actin cytoskeleton"/>
    <property type="evidence" value="ECO:0007669"/>
    <property type="project" value="TreeGrafter"/>
</dbReference>
<keyword evidence="1" id="KW-0175">Coiled coil</keyword>
<dbReference type="SUPFAM" id="SSF50729">
    <property type="entry name" value="PH domain-like"/>
    <property type="match status" value="1"/>
</dbReference>
<feature type="coiled-coil region" evidence="1">
    <location>
        <begin position="1001"/>
        <end position="1061"/>
    </location>
</feature>